<dbReference type="WBParaSite" id="Pan_g4560.t1">
    <property type="protein sequence ID" value="Pan_g4560.t1"/>
    <property type="gene ID" value="Pan_g4560"/>
</dbReference>
<evidence type="ECO:0000313" key="2">
    <source>
        <dbReference type="Proteomes" id="UP000492821"/>
    </source>
</evidence>
<feature type="compositionally biased region" description="Pro residues" evidence="1">
    <location>
        <begin position="1"/>
        <end position="11"/>
    </location>
</feature>
<dbReference type="Proteomes" id="UP000492821">
    <property type="component" value="Unassembled WGS sequence"/>
</dbReference>
<name>A0A7E4W078_PANRE</name>
<evidence type="ECO:0000313" key="3">
    <source>
        <dbReference type="WBParaSite" id="Pan_g4560.t1"/>
    </source>
</evidence>
<accession>A0A7E4W078</accession>
<sequence length="223" mass="23730">MPPDGVIPIPQPVTTTSATTMPPTTSTQVAPMTTTSTTTTTTTSALPRLCAESGDEASVFIASDTTLTDELGFGLIPPARTCTTCDGGIVNYYPSTTTDVPEQNMESMGSLTGTACPNMCICDTSGTCWRITSPEVTIIFWQYCTEGTCGVYTYIRTDNVGTDNDEDGLETLDYTRRITSAGQIFTADYETQPVTVVDSELYVNAASIGCNSCQEPTCKTTSE</sequence>
<dbReference type="AlphaFoldDB" id="A0A7E4W078"/>
<feature type="compositionally biased region" description="Low complexity" evidence="1">
    <location>
        <begin position="12"/>
        <end position="42"/>
    </location>
</feature>
<proteinExistence type="predicted"/>
<organism evidence="2 3">
    <name type="scientific">Panagrellus redivivus</name>
    <name type="common">Microworm</name>
    <dbReference type="NCBI Taxonomy" id="6233"/>
    <lineage>
        <taxon>Eukaryota</taxon>
        <taxon>Metazoa</taxon>
        <taxon>Ecdysozoa</taxon>
        <taxon>Nematoda</taxon>
        <taxon>Chromadorea</taxon>
        <taxon>Rhabditida</taxon>
        <taxon>Tylenchina</taxon>
        <taxon>Panagrolaimomorpha</taxon>
        <taxon>Panagrolaimoidea</taxon>
        <taxon>Panagrolaimidae</taxon>
        <taxon>Panagrellus</taxon>
    </lineage>
</organism>
<feature type="region of interest" description="Disordered" evidence="1">
    <location>
        <begin position="1"/>
        <end position="42"/>
    </location>
</feature>
<evidence type="ECO:0000256" key="1">
    <source>
        <dbReference type="SAM" id="MobiDB-lite"/>
    </source>
</evidence>
<reference evidence="3" key="2">
    <citation type="submission" date="2020-10" db="UniProtKB">
        <authorList>
            <consortium name="WormBaseParasite"/>
        </authorList>
    </citation>
    <scope>IDENTIFICATION</scope>
</reference>
<keyword evidence="2" id="KW-1185">Reference proteome</keyword>
<protein>
    <submittedName>
        <fullName evidence="3">Apple domain-containing protein</fullName>
    </submittedName>
</protein>
<reference evidence="2" key="1">
    <citation type="journal article" date="2013" name="Genetics">
        <title>The draft genome and transcriptome of Panagrellus redivivus are shaped by the harsh demands of a free-living lifestyle.</title>
        <authorList>
            <person name="Srinivasan J."/>
            <person name="Dillman A.R."/>
            <person name="Macchietto M.G."/>
            <person name="Heikkinen L."/>
            <person name="Lakso M."/>
            <person name="Fracchia K.M."/>
            <person name="Antoshechkin I."/>
            <person name="Mortazavi A."/>
            <person name="Wong G."/>
            <person name="Sternberg P.W."/>
        </authorList>
    </citation>
    <scope>NUCLEOTIDE SEQUENCE [LARGE SCALE GENOMIC DNA]</scope>
    <source>
        <strain evidence="2">MT8872</strain>
    </source>
</reference>